<feature type="region of interest" description="Disordered" evidence="1">
    <location>
        <begin position="1"/>
        <end position="21"/>
    </location>
</feature>
<accession>A0A8D9F1W2</accession>
<protein>
    <submittedName>
        <fullName evidence="2">Uncharacterized protein</fullName>
    </submittedName>
</protein>
<dbReference type="AlphaFoldDB" id="A0A8D9F1W2"/>
<evidence type="ECO:0000313" key="2">
    <source>
        <dbReference type="EMBL" id="CAG6773279.1"/>
    </source>
</evidence>
<proteinExistence type="predicted"/>
<name>A0A8D9F1W2_9HEMI</name>
<reference evidence="2" key="1">
    <citation type="submission" date="2021-05" db="EMBL/GenBank/DDBJ databases">
        <authorList>
            <person name="Alioto T."/>
            <person name="Alioto T."/>
            <person name="Gomez Garrido J."/>
        </authorList>
    </citation>
    <scope>NUCLEOTIDE SEQUENCE</scope>
</reference>
<evidence type="ECO:0000256" key="1">
    <source>
        <dbReference type="SAM" id="MobiDB-lite"/>
    </source>
</evidence>
<organism evidence="2">
    <name type="scientific">Cacopsylla melanoneura</name>
    <dbReference type="NCBI Taxonomy" id="428564"/>
    <lineage>
        <taxon>Eukaryota</taxon>
        <taxon>Metazoa</taxon>
        <taxon>Ecdysozoa</taxon>
        <taxon>Arthropoda</taxon>
        <taxon>Hexapoda</taxon>
        <taxon>Insecta</taxon>
        <taxon>Pterygota</taxon>
        <taxon>Neoptera</taxon>
        <taxon>Paraneoptera</taxon>
        <taxon>Hemiptera</taxon>
        <taxon>Sternorrhyncha</taxon>
        <taxon>Psylloidea</taxon>
        <taxon>Psyllidae</taxon>
        <taxon>Psyllinae</taxon>
        <taxon>Cacopsylla</taxon>
    </lineage>
</organism>
<sequence>MHSDSGYTEPPSVKGASPKIDRNITRTRVVIGRTGKRHVRLILPPLVSLKFKIHGLFNLTHFLSLTYCFTGINTFPQKIIEILFGPRLFITFDYNALLPYIINHH</sequence>
<dbReference type="EMBL" id="HBUF01590699">
    <property type="protein sequence ID" value="CAG6773279.1"/>
    <property type="molecule type" value="Transcribed_RNA"/>
</dbReference>